<dbReference type="Proteomes" id="UP001501218">
    <property type="component" value="Unassembled WGS sequence"/>
</dbReference>
<gene>
    <name evidence="2" type="ORF">GCM10009854_00160</name>
</gene>
<comment type="caution">
    <text evidence="2">The sequence shown here is derived from an EMBL/GenBank/DDBJ whole genome shotgun (WGS) entry which is preliminary data.</text>
</comment>
<keyword evidence="3" id="KW-1185">Reference proteome</keyword>
<name>A0ABN3FFQ9_9PSEU</name>
<dbReference type="RefSeq" id="WP_344125054.1">
    <property type="nucleotide sequence ID" value="NZ_BAAARA010000001.1"/>
</dbReference>
<sequence>MPAFPKTEDFTKAREQANQVVGGAVEQARTPLLAVLGAGDLANQALVDAVTKVRSQLTERVESARKDLPNDIGELRQKADPVELRKRLDDYGQSARKYYTYLAKHGEETFQKLQETPQAKKVREGVDTAQGKVEETVGQVSDIADDVLGKVASPFAKSEEPAANSSADSAEAKSGGSAKGETEEAQGEEKAEAPAKSTAATKPAAAKSGTTTTKSTAATKPAGAPKKTTSSKADS</sequence>
<evidence type="ECO:0000313" key="3">
    <source>
        <dbReference type="Proteomes" id="UP001501218"/>
    </source>
</evidence>
<accession>A0ABN3FFQ9</accession>
<feature type="compositionally biased region" description="Low complexity" evidence="1">
    <location>
        <begin position="194"/>
        <end position="235"/>
    </location>
</feature>
<organism evidence="2 3">
    <name type="scientific">Saccharopolyspora halophila</name>
    <dbReference type="NCBI Taxonomy" id="405551"/>
    <lineage>
        <taxon>Bacteria</taxon>
        <taxon>Bacillati</taxon>
        <taxon>Actinomycetota</taxon>
        <taxon>Actinomycetes</taxon>
        <taxon>Pseudonocardiales</taxon>
        <taxon>Pseudonocardiaceae</taxon>
        <taxon>Saccharopolyspora</taxon>
    </lineage>
</organism>
<dbReference type="EMBL" id="BAAARA010000001">
    <property type="protein sequence ID" value="GAA2329388.1"/>
    <property type="molecule type" value="Genomic_DNA"/>
</dbReference>
<evidence type="ECO:0008006" key="4">
    <source>
        <dbReference type="Google" id="ProtNLM"/>
    </source>
</evidence>
<protein>
    <recommendedName>
        <fullName evidence="4">Heparin binding hemagglutinin HbhA</fullName>
    </recommendedName>
</protein>
<reference evidence="2 3" key="1">
    <citation type="journal article" date="2019" name="Int. J. Syst. Evol. Microbiol.">
        <title>The Global Catalogue of Microorganisms (GCM) 10K type strain sequencing project: providing services to taxonomists for standard genome sequencing and annotation.</title>
        <authorList>
            <consortium name="The Broad Institute Genomics Platform"/>
            <consortium name="The Broad Institute Genome Sequencing Center for Infectious Disease"/>
            <person name="Wu L."/>
            <person name="Ma J."/>
        </authorList>
    </citation>
    <scope>NUCLEOTIDE SEQUENCE [LARGE SCALE GENOMIC DNA]</scope>
    <source>
        <strain evidence="2 3">JCM 16221</strain>
    </source>
</reference>
<dbReference type="SUPFAM" id="SSF58113">
    <property type="entry name" value="Apolipoprotein A-I"/>
    <property type="match status" value="1"/>
</dbReference>
<proteinExistence type="predicted"/>
<feature type="region of interest" description="Disordered" evidence="1">
    <location>
        <begin position="114"/>
        <end position="235"/>
    </location>
</feature>
<evidence type="ECO:0000313" key="2">
    <source>
        <dbReference type="EMBL" id="GAA2329388.1"/>
    </source>
</evidence>
<evidence type="ECO:0000256" key="1">
    <source>
        <dbReference type="SAM" id="MobiDB-lite"/>
    </source>
</evidence>